<evidence type="ECO:0000259" key="4">
    <source>
        <dbReference type="Pfam" id="PF07638"/>
    </source>
</evidence>
<dbReference type="Pfam" id="PF07638">
    <property type="entry name" value="Sigma70_ECF"/>
    <property type="match status" value="1"/>
</dbReference>
<dbReference type="KEGG" id="tbn:TBH_C1142"/>
<dbReference type="NCBIfam" id="TIGR02937">
    <property type="entry name" value="sigma70-ECF"/>
    <property type="match status" value="1"/>
</dbReference>
<dbReference type="InterPro" id="IPR014284">
    <property type="entry name" value="RNA_pol_sigma-70_dom"/>
</dbReference>
<keyword evidence="6" id="KW-1185">Reference proteome</keyword>
<evidence type="ECO:0000256" key="1">
    <source>
        <dbReference type="ARBA" id="ARBA00023015"/>
    </source>
</evidence>
<name>A0A7U6GI54_9GAMM</name>
<dbReference type="GO" id="GO:0006352">
    <property type="term" value="P:DNA-templated transcription initiation"/>
    <property type="evidence" value="ECO:0007669"/>
    <property type="project" value="InterPro"/>
</dbReference>
<dbReference type="PANTHER" id="PTHR43133:SF39">
    <property type="entry name" value="SIMILAR TO RNA POLYMERASE SIGMA-E FACTOR"/>
    <property type="match status" value="1"/>
</dbReference>
<dbReference type="NCBIfam" id="TIGR02999">
    <property type="entry name" value="Sig-70_X6"/>
    <property type="match status" value="1"/>
</dbReference>
<dbReference type="AlphaFoldDB" id="A0A7U6GI54"/>
<organism evidence="5 6">
    <name type="scientific">Thiolapillus brandeum</name>
    <dbReference type="NCBI Taxonomy" id="1076588"/>
    <lineage>
        <taxon>Bacteria</taxon>
        <taxon>Pseudomonadati</taxon>
        <taxon>Pseudomonadota</taxon>
        <taxon>Gammaproteobacteria</taxon>
        <taxon>Chromatiales</taxon>
        <taxon>Sedimenticolaceae</taxon>
        <taxon>Thiolapillus</taxon>
    </lineage>
</organism>
<dbReference type="PANTHER" id="PTHR43133">
    <property type="entry name" value="RNA POLYMERASE ECF-TYPE SIGMA FACTO"/>
    <property type="match status" value="1"/>
</dbReference>
<dbReference type="Gene3D" id="1.10.10.10">
    <property type="entry name" value="Winged helix-like DNA-binding domain superfamily/Winged helix DNA-binding domain"/>
    <property type="match status" value="1"/>
</dbReference>
<evidence type="ECO:0000313" key="6">
    <source>
        <dbReference type="Proteomes" id="UP000031631"/>
    </source>
</evidence>
<dbReference type="InterPro" id="IPR036388">
    <property type="entry name" value="WH-like_DNA-bd_sf"/>
</dbReference>
<evidence type="ECO:0000313" key="5">
    <source>
        <dbReference type="EMBL" id="BAO44070.1"/>
    </source>
</evidence>
<proteinExistence type="predicted"/>
<dbReference type="Proteomes" id="UP000031631">
    <property type="component" value="Chromosome"/>
</dbReference>
<dbReference type="EMBL" id="AP012273">
    <property type="protein sequence ID" value="BAO44070.1"/>
    <property type="molecule type" value="Genomic_DNA"/>
</dbReference>
<dbReference type="GO" id="GO:0016987">
    <property type="term" value="F:sigma factor activity"/>
    <property type="evidence" value="ECO:0007669"/>
    <property type="project" value="UniProtKB-KW"/>
</dbReference>
<accession>A0A7U6GI54</accession>
<keyword evidence="2" id="KW-0731">Sigma factor</keyword>
<reference evidence="5 6" key="1">
    <citation type="journal article" date="2014" name="PLoS ONE">
        <title>Physiological and genomic features of a novel sulfur-oxidizing gammaproteobacterium belonging to a previously uncultivated symbiotic lineage isolated from a hydrothermal vent.</title>
        <authorList>
            <person name="Nunoura T."/>
            <person name="Takaki Y."/>
            <person name="Kazama H."/>
            <person name="Kakuta J."/>
            <person name="Shimamura S."/>
            <person name="Makita H."/>
            <person name="Hirai M."/>
            <person name="Miyazaki M."/>
            <person name="Takai K."/>
        </authorList>
    </citation>
    <scope>NUCLEOTIDE SEQUENCE [LARGE SCALE GENOMIC DNA]</scope>
    <source>
        <strain evidence="5 6">Hiromi1</strain>
    </source>
</reference>
<sequence length="191" mass="21877">MSFDGASDPEITQMLHCLQTEDHQSEEALYAAVYHELRRIARNLKTKERQEHTLCTCSLVHEAYMHLSVQQQTQWKNRSHFFAVASMTMRRVLINYARDRVAAKRGGGMIPEPLDESTCIAPGLNLEQLLEVDQLLTEMEQFDPAMVRVIECRYFTGLTIEESADALGISPSTVKRQWQLGRAWIKHKAEG</sequence>
<dbReference type="InterPro" id="IPR039425">
    <property type="entry name" value="RNA_pol_sigma-70-like"/>
</dbReference>
<keyword evidence="1" id="KW-0805">Transcription regulation</keyword>
<dbReference type="SUPFAM" id="SSF88659">
    <property type="entry name" value="Sigma3 and sigma4 domains of RNA polymerase sigma factors"/>
    <property type="match status" value="1"/>
</dbReference>
<keyword evidence="3" id="KW-0804">Transcription</keyword>
<evidence type="ECO:0000256" key="3">
    <source>
        <dbReference type="ARBA" id="ARBA00023163"/>
    </source>
</evidence>
<protein>
    <submittedName>
        <fullName evidence="5">RNA polymerase sigma-24 factor ECF subfamily</fullName>
    </submittedName>
</protein>
<feature type="domain" description="RNA polymerase sigma-70 ECF-like HTH" evidence="4">
    <location>
        <begin position="10"/>
        <end position="188"/>
    </location>
</feature>
<dbReference type="InterPro" id="IPR013324">
    <property type="entry name" value="RNA_pol_sigma_r3/r4-like"/>
</dbReference>
<evidence type="ECO:0000256" key="2">
    <source>
        <dbReference type="ARBA" id="ARBA00023082"/>
    </source>
</evidence>
<dbReference type="InterPro" id="IPR011517">
    <property type="entry name" value="RNA_pol_sigma70_ECF-like"/>
</dbReference>
<gene>
    <name evidence="5" type="ORF">TBH_C1142</name>
</gene>
<dbReference type="InterPro" id="IPR053812">
    <property type="entry name" value="HTH_Sigma70_ECF-like"/>
</dbReference>